<dbReference type="InterPro" id="IPR002545">
    <property type="entry name" value="CheW-lke_dom"/>
</dbReference>
<dbReference type="SUPFAM" id="SSF50341">
    <property type="entry name" value="CheW-like"/>
    <property type="match status" value="1"/>
</dbReference>
<dbReference type="GO" id="GO:0005829">
    <property type="term" value="C:cytosol"/>
    <property type="evidence" value="ECO:0007669"/>
    <property type="project" value="TreeGrafter"/>
</dbReference>
<dbReference type="Gene3D" id="2.40.50.180">
    <property type="entry name" value="CheA-289, Domain 4"/>
    <property type="match status" value="1"/>
</dbReference>
<dbReference type="PANTHER" id="PTHR22617:SF23">
    <property type="entry name" value="CHEMOTAXIS PROTEIN CHEW"/>
    <property type="match status" value="1"/>
</dbReference>
<dbReference type="Gene3D" id="2.30.30.40">
    <property type="entry name" value="SH3 Domains"/>
    <property type="match status" value="1"/>
</dbReference>
<evidence type="ECO:0000259" key="1">
    <source>
        <dbReference type="PROSITE" id="PS50851"/>
    </source>
</evidence>
<dbReference type="PROSITE" id="PS50851">
    <property type="entry name" value="CHEW"/>
    <property type="match status" value="1"/>
</dbReference>
<dbReference type="InterPro" id="IPR036061">
    <property type="entry name" value="CheW-like_dom_sf"/>
</dbReference>
<dbReference type="Proteomes" id="UP000476055">
    <property type="component" value="Unassembled WGS sequence"/>
</dbReference>
<evidence type="ECO:0000313" key="3">
    <source>
        <dbReference type="Proteomes" id="UP000476055"/>
    </source>
</evidence>
<dbReference type="PANTHER" id="PTHR22617">
    <property type="entry name" value="CHEMOTAXIS SENSOR HISTIDINE KINASE-RELATED"/>
    <property type="match status" value="1"/>
</dbReference>
<sequence>MKNTLKAGDERKIEEEFFQYIVIRLGDEQYGIDIRYIDNIVRMQHITRVPKVPAYLKGVINLRGEVLPVMSLRLKMGLEADELTRATRIIILKLEQQGSVGIIVDEVKEVVTLGTSQIEKMSQNAGENKKSFITGVGKHNGELISLLDLNSITLEENA</sequence>
<dbReference type="EMBL" id="VUMU01000002">
    <property type="protein sequence ID" value="MST57090.1"/>
    <property type="molecule type" value="Genomic_DNA"/>
</dbReference>
<dbReference type="AlphaFoldDB" id="A0A6L5YGD4"/>
<proteinExistence type="predicted"/>
<protein>
    <submittedName>
        <fullName evidence="2">Chemotaxis protein CheW</fullName>
    </submittedName>
</protein>
<feature type="domain" description="CheW-like" evidence="1">
    <location>
        <begin position="17"/>
        <end position="158"/>
    </location>
</feature>
<dbReference type="GO" id="GO:0006935">
    <property type="term" value="P:chemotaxis"/>
    <property type="evidence" value="ECO:0007669"/>
    <property type="project" value="InterPro"/>
</dbReference>
<dbReference type="SMART" id="SM00260">
    <property type="entry name" value="CheW"/>
    <property type="match status" value="1"/>
</dbReference>
<dbReference type="InterPro" id="IPR039315">
    <property type="entry name" value="CheW"/>
</dbReference>
<organism evidence="2 3">
    <name type="scientific">Waltera intestinalis</name>
    <dbReference type="NCBI Taxonomy" id="2606635"/>
    <lineage>
        <taxon>Bacteria</taxon>
        <taxon>Bacillati</taxon>
        <taxon>Bacillota</taxon>
        <taxon>Clostridia</taxon>
        <taxon>Lachnospirales</taxon>
        <taxon>Lachnospiraceae</taxon>
        <taxon>Waltera</taxon>
    </lineage>
</organism>
<evidence type="ECO:0000313" key="2">
    <source>
        <dbReference type="EMBL" id="MST57090.1"/>
    </source>
</evidence>
<dbReference type="CDD" id="cd00732">
    <property type="entry name" value="CheW"/>
    <property type="match status" value="1"/>
</dbReference>
<keyword evidence="3" id="KW-1185">Reference proteome</keyword>
<accession>A0A6L5YGD4</accession>
<gene>
    <name evidence="2" type="ORF">FYJ59_02310</name>
</gene>
<name>A0A6L5YGD4_9FIRM</name>
<reference evidence="2 3" key="1">
    <citation type="submission" date="2019-08" db="EMBL/GenBank/DDBJ databases">
        <title>In-depth cultivation of the pig gut microbiome towards novel bacterial diversity and tailored functional studies.</title>
        <authorList>
            <person name="Wylensek D."/>
            <person name="Hitch T.C.A."/>
            <person name="Clavel T."/>
        </authorList>
    </citation>
    <scope>NUCLEOTIDE SEQUENCE [LARGE SCALE GENOMIC DNA]</scope>
    <source>
        <strain evidence="2 3">WCA3-601-WT-6H</strain>
    </source>
</reference>
<comment type="caution">
    <text evidence="2">The sequence shown here is derived from an EMBL/GenBank/DDBJ whole genome shotgun (WGS) entry which is preliminary data.</text>
</comment>
<dbReference type="GO" id="GO:0007165">
    <property type="term" value="P:signal transduction"/>
    <property type="evidence" value="ECO:0007669"/>
    <property type="project" value="InterPro"/>
</dbReference>
<dbReference type="Pfam" id="PF01584">
    <property type="entry name" value="CheW"/>
    <property type="match status" value="1"/>
</dbReference>